<comment type="caution">
    <text evidence="2">The sequence shown here is derived from an EMBL/GenBank/DDBJ whole genome shotgun (WGS) entry which is preliminary data.</text>
</comment>
<evidence type="ECO:0000313" key="3">
    <source>
        <dbReference type="Proteomes" id="UP000747542"/>
    </source>
</evidence>
<keyword evidence="3" id="KW-1185">Reference proteome</keyword>
<name>A0A8J5JER1_HOMAM</name>
<gene>
    <name evidence="2" type="ORF">Hamer_G021125</name>
</gene>
<protein>
    <submittedName>
        <fullName evidence="2">Uncharacterized protein</fullName>
    </submittedName>
</protein>
<organism evidence="2 3">
    <name type="scientific">Homarus americanus</name>
    <name type="common">American lobster</name>
    <dbReference type="NCBI Taxonomy" id="6706"/>
    <lineage>
        <taxon>Eukaryota</taxon>
        <taxon>Metazoa</taxon>
        <taxon>Ecdysozoa</taxon>
        <taxon>Arthropoda</taxon>
        <taxon>Crustacea</taxon>
        <taxon>Multicrustacea</taxon>
        <taxon>Malacostraca</taxon>
        <taxon>Eumalacostraca</taxon>
        <taxon>Eucarida</taxon>
        <taxon>Decapoda</taxon>
        <taxon>Pleocyemata</taxon>
        <taxon>Astacidea</taxon>
        <taxon>Nephropoidea</taxon>
        <taxon>Nephropidae</taxon>
        <taxon>Homarus</taxon>
    </lineage>
</organism>
<feature type="region of interest" description="Disordered" evidence="1">
    <location>
        <begin position="44"/>
        <end position="85"/>
    </location>
</feature>
<dbReference type="EMBL" id="JAHLQT010042538">
    <property type="protein sequence ID" value="KAG7155216.1"/>
    <property type="molecule type" value="Genomic_DNA"/>
</dbReference>
<sequence length="175" mass="20029">MRMDQVSITIVVVCGAGSQASDHCEYKDEQLSCLWIEVESPEIHTVNGNKPASDDDNSDPGGRPITADHKCTNRYPKSHQEETNEVNRTLPLCAKRRSQLQNTINLKKVKLKSSNIRQEKIILEVREDQNREQKLNFGSIEDQDLTTRRPNSRQQKWEIVRTEDLNLVNKGSHHG</sequence>
<dbReference type="Proteomes" id="UP000747542">
    <property type="component" value="Unassembled WGS sequence"/>
</dbReference>
<reference evidence="2" key="1">
    <citation type="journal article" date="2021" name="Sci. Adv.">
        <title>The American lobster genome reveals insights on longevity, neural, and immune adaptations.</title>
        <authorList>
            <person name="Polinski J.M."/>
            <person name="Zimin A.V."/>
            <person name="Clark K.F."/>
            <person name="Kohn A.B."/>
            <person name="Sadowski N."/>
            <person name="Timp W."/>
            <person name="Ptitsyn A."/>
            <person name="Khanna P."/>
            <person name="Romanova D.Y."/>
            <person name="Williams P."/>
            <person name="Greenwood S.J."/>
            <person name="Moroz L.L."/>
            <person name="Walt D.R."/>
            <person name="Bodnar A.G."/>
        </authorList>
    </citation>
    <scope>NUCLEOTIDE SEQUENCE</scope>
    <source>
        <strain evidence="2">GMGI-L3</strain>
    </source>
</reference>
<proteinExistence type="predicted"/>
<evidence type="ECO:0000256" key="1">
    <source>
        <dbReference type="SAM" id="MobiDB-lite"/>
    </source>
</evidence>
<evidence type="ECO:0000313" key="2">
    <source>
        <dbReference type="EMBL" id="KAG7155216.1"/>
    </source>
</evidence>
<accession>A0A8J5JER1</accession>
<dbReference type="AlphaFoldDB" id="A0A8J5JER1"/>